<keyword evidence="12" id="KW-0966">Cell projection</keyword>
<keyword evidence="9" id="KW-1006">Bacterial flagellum protein export</keyword>
<sequence>MSNKAGIIPGDALEGWARWHPGELFPIAPEAEPAPEALAEPIDGHDVAAERLEDDAEPPESSEPIAPPPAYPTAAELEAIHQEAWQGGYDAGHTEGLALGREEGREAAHAEAASQFDTAFAPLSELGQRFEGELVRVETELAPSLLKLAFELASELSRVTVAANPDSLRNLLAEALADWREELARARVRVHPDDLATVRAFLEAEAPATVWQWQEDAALERGGCVIDTRTVSLDLSMETRRAVLAAALGLGDA</sequence>
<dbReference type="PANTHER" id="PTHR34982">
    <property type="entry name" value="YOP PROTEINS TRANSLOCATION PROTEIN L"/>
    <property type="match status" value="1"/>
</dbReference>
<dbReference type="InterPro" id="IPR051472">
    <property type="entry name" value="T3SS_Stator/FliH"/>
</dbReference>
<evidence type="ECO:0000256" key="5">
    <source>
        <dbReference type="ARBA" id="ARBA00022448"/>
    </source>
</evidence>
<evidence type="ECO:0000256" key="9">
    <source>
        <dbReference type="ARBA" id="ARBA00023225"/>
    </source>
</evidence>
<evidence type="ECO:0000256" key="6">
    <source>
        <dbReference type="ARBA" id="ARBA00022490"/>
    </source>
</evidence>
<dbReference type="GO" id="GO:0071973">
    <property type="term" value="P:bacterial-type flagellum-dependent cell motility"/>
    <property type="evidence" value="ECO:0007669"/>
    <property type="project" value="InterPro"/>
</dbReference>
<dbReference type="OrthoDB" id="5296952at2"/>
<evidence type="ECO:0000256" key="1">
    <source>
        <dbReference type="ARBA" id="ARBA00003041"/>
    </source>
</evidence>
<dbReference type="InterPro" id="IPR000563">
    <property type="entry name" value="Flag_FliH"/>
</dbReference>
<evidence type="ECO:0000256" key="7">
    <source>
        <dbReference type="ARBA" id="ARBA00022795"/>
    </source>
</evidence>
<evidence type="ECO:0000256" key="10">
    <source>
        <dbReference type="SAM" id="MobiDB-lite"/>
    </source>
</evidence>
<dbReference type="GO" id="GO:0015031">
    <property type="term" value="P:protein transport"/>
    <property type="evidence" value="ECO:0007669"/>
    <property type="project" value="UniProtKB-KW"/>
</dbReference>
<keyword evidence="5" id="KW-0813">Transport</keyword>
<dbReference type="GO" id="GO:0005829">
    <property type="term" value="C:cytosol"/>
    <property type="evidence" value="ECO:0007669"/>
    <property type="project" value="TreeGrafter"/>
</dbReference>
<evidence type="ECO:0000313" key="12">
    <source>
        <dbReference type="EMBL" id="AXK39781.1"/>
    </source>
</evidence>
<evidence type="ECO:0000256" key="4">
    <source>
        <dbReference type="ARBA" id="ARBA00016507"/>
    </source>
</evidence>
<organism evidence="12 13">
    <name type="scientific">Crenobacter cavernae</name>
    <dbReference type="NCBI Taxonomy" id="2290923"/>
    <lineage>
        <taxon>Bacteria</taxon>
        <taxon>Pseudomonadati</taxon>
        <taxon>Pseudomonadota</taxon>
        <taxon>Betaproteobacteria</taxon>
        <taxon>Neisseriales</taxon>
        <taxon>Neisseriaceae</taxon>
        <taxon>Crenobacter</taxon>
    </lineage>
</organism>
<evidence type="ECO:0000256" key="8">
    <source>
        <dbReference type="ARBA" id="ARBA00022927"/>
    </source>
</evidence>
<proteinExistence type="inferred from homology"/>
<evidence type="ECO:0000256" key="3">
    <source>
        <dbReference type="ARBA" id="ARBA00006602"/>
    </source>
</evidence>
<dbReference type="RefSeq" id="WP_115433711.1">
    <property type="nucleotide sequence ID" value="NZ_CP031337.1"/>
</dbReference>
<dbReference type="EMBL" id="CP031337">
    <property type="protein sequence ID" value="AXK39781.1"/>
    <property type="molecule type" value="Genomic_DNA"/>
</dbReference>
<reference evidence="12 13" key="1">
    <citation type="submission" date="2018-07" db="EMBL/GenBank/DDBJ databases">
        <title>Crenobacter cavernae sp. nov., isolated from a karst cave.</title>
        <authorList>
            <person name="Zhu H."/>
        </authorList>
    </citation>
    <scope>NUCLEOTIDE SEQUENCE [LARGE SCALE GENOMIC DNA]</scope>
    <source>
        <strain evidence="12 13">K1W11S-77</strain>
    </source>
</reference>
<evidence type="ECO:0000259" key="11">
    <source>
        <dbReference type="Pfam" id="PF02108"/>
    </source>
</evidence>
<dbReference type="GO" id="GO:0003774">
    <property type="term" value="F:cytoskeletal motor activity"/>
    <property type="evidence" value="ECO:0007669"/>
    <property type="project" value="InterPro"/>
</dbReference>
<dbReference type="InterPro" id="IPR018035">
    <property type="entry name" value="Flagellar_FliH/T3SS_HrpE"/>
</dbReference>
<dbReference type="Proteomes" id="UP000254537">
    <property type="component" value="Chromosome"/>
</dbReference>
<dbReference type="AlphaFoldDB" id="A0A345Y779"/>
<comment type="function">
    <text evidence="1">Needed for flagellar regrowth and assembly.</text>
</comment>
<name>A0A345Y779_9NEIS</name>
<dbReference type="PANTHER" id="PTHR34982:SF1">
    <property type="entry name" value="FLAGELLAR ASSEMBLY PROTEIN FLIH"/>
    <property type="match status" value="1"/>
</dbReference>
<dbReference type="GO" id="GO:0009288">
    <property type="term" value="C:bacterial-type flagellum"/>
    <property type="evidence" value="ECO:0007669"/>
    <property type="project" value="InterPro"/>
</dbReference>
<evidence type="ECO:0000313" key="13">
    <source>
        <dbReference type="Proteomes" id="UP000254537"/>
    </source>
</evidence>
<dbReference type="KEGG" id="ccah:DWG20_10205"/>
<accession>A0A345Y779</accession>
<keyword evidence="8" id="KW-0653">Protein transport</keyword>
<evidence type="ECO:0000256" key="2">
    <source>
        <dbReference type="ARBA" id="ARBA00004496"/>
    </source>
</evidence>
<feature type="domain" description="Flagellar assembly protein FliH/Type III secretion system HrpE" evidence="11">
    <location>
        <begin position="121"/>
        <end position="240"/>
    </location>
</feature>
<dbReference type="PRINTS" id="PR01003">
    <property type="entry name" value="FLGFLIH"/>
</dbReference>
<dbReference type="Pfam" id="PF02108">
    <property type="entry name" value="FliH"/>
    <property type="match status" value="1"/>
</dbReference>
<comment type="subcellular location">
    <subcellularLocation>
        <location evidence="2">Cytoplasm</location>
    </subcellularLocation>
</comment>
<feature type="region of interest" description="Disordered" evidence="10">
    <location>
        <begin position="51"/>
        <end position="71"/>
    </location>
</feature>
<keyword evidence="12" id="KW-0282">Flagellum</keyword>
<keyword evidence="6" id="KW-0963">Cytoplasm</keyword>
<dbReference type="GO" id="GO:0044781">
    <property type="term" value="P:bacterial-type flagellum organization"/>
    <property type="evidence" value="ECO:0007669"/>
    <property type="project" value="UniProtKB-KW"/>
</dbReference>
<keyword evidence="7" id="KW-1005">Bacterial flagellum biogenesis</keyword>
<gene>
    <name evidence="12" type="ORF">DWG20_10205</name>
</gene>
<protein>
    <recommendedName>
        <fullName evidence="4">Flagellar assembly protein FliH</fullName>
    </recommendedName>
</protein>
<comment type="similarity">
    <text evidence="3">Belongs to the FliH family.</text>
</comment>
<keyword evidence="12" id="KW-0969">Cilium</keyword>